<keyword evidence="1" id="KW-0812">Transmembrane</keyword>
<feature type="transmembrane region" description="Helical" evidence="1">
    <location>
        <begin position="364"/>
        <end position="383"/>
    </location>
</feature>
<dbReference type="GO" id="GO:0005886">
    <property type="term" value="C:plasma membrane"/>
    <property type="evidence" value="ECO:0007669"/>
    <property type="project" value="TreeGrafter"/>
</dbReference>
<feature type="transmembrane region" description="Helical" evidence="1">
    <location>
        <begin position="272"/>
        <end position="303"/>
    </location>
</feature>
<keyword evidence="1" id="KW-1133">Transmembrane helix</keyword>
<dbReference type="PANTHER" id="PTHR12127">
    <property type="entry name" value="MUCOLIPIN"/>
    <property type="match status" value="1"/>
</dbReference>
<accession>A0A9D4S5E6</accession>
<dbReference type="OrthoDB" id="263481at2759"/>
<dbReference type="GO" id="GO:0072345">
    <property type="term" value="F:NAADP-sensitive calcium-release channel activity"/>
    <property type="evidence" value="ECO:0007669"/>
    <property type="project" value="TreeGrafter"/>
</dbReference>
<reference evidence="2" key="2">
    <citation type="submission" date="2020-11" db="EMBL/GenBank/DDBJ databases">
        <authorList>
            <person name="McCartney M.A."/>
            <person name="Auch B."/>
            <person name="Kono T."/>
            <person name="Mallez S."/>
            <person name="Becker A."/>
            <person name="Gohl D.M."/>
            <person name="Silverstein K.A.T."/>
            <person name="Koren S."/>
            <person name="Bechman K.B."/>
            <person name="Herman A."/>
            <person name="Abrahante J.E."/>
            <person name="Garbe J."/>
        </authorList>
    </citation>
    <scope>NUCLEOTIDE SEQUENCE</scope>
    <source>
        <strain evidence="2">Duluth1</strain>
        <tissue evidence="2">Whole animal</tissue>
    </source>
</reference>
<feature type="transmembrane region" description="Helical" evidence="1">
    <location>
        <begin position="37"/>
        <end position="59"/>
    </location>
</feature>
<dbReference type="AlphaFoldDB" id="A0A9D4S5E6"/>
<gene>
    <name evidence="2" type="ORF">DPMN_017410</name>
</gene>
<dbReference type="Proteomes" id="UP000828390">
    <property type="component" value="Unassembled WGS sequence"/>
</dbReference>
<dbReference type="PANTHER" id="PTHR12127:SF7">
    <property type="entry name" value="SD02261P"/>
    <property type="match status" value="1"/>
</dbReference>
<keyword evidence="1" id="KW-0472">Membrane</keyword>
<protein>
    <submittedName>
        <fullName evidence="2">Uncharacterized protein</fullName>
    </submittedName>
</protein>
<keyword evidence="3" id="KW-1185">Reference proteome</keyword>
<dbReference type="InterPro" id="IPR039031">
    <property type="entry name" value="Mucolipin"/>
</dbReference>
<proteinExistence type="predicted"/>
<evidence type="ECO:0000313" key="3">
    <source>
        <dbReference type="Proteomes" id="UP000828390"/>
    </source>
</evidence>
<evidence type="ECO:0000256" key="1">
    <source>
        <dbReference type="SAM" id="Phobius"/>
    </source>
</evidence>
<dbReference type="GO" id="GO:0005765">
    <property type="term" value="C:lysosomal membrane"/>
    <property type="evidence" value="ECO:0007669"/>
    <property type="project" value="TreeGrafter"/>
</dbReference>
<sequence>MDKAESNGRDGGCYCNPVWYFYEALKYKNGKCFVHPLHLFFLIIHVVNIGLITTQTIYFGNDRISFLNEANRGRETLSHLLIKDWDSRWDVINGVNSEGEFAKYTVDDLVSAINFAVQRYHNVEENSIGIYMIKPEDKMEIKFTYFDYPGFSENNSSYEINIVEKMIAVDKGLMQAGDTAYTYNLSKELDHANISQPIKKMLSTSLEFQMHSVRVLANVRKARCLWIQGEVIFSDLENNGQVVVDLQTHTTRIKCVGKNNLEPVLEYSSKSICIAVIVFSSMTMAAAVYKIVLGFALACIYRSKKPQTIMDQHNTLSSSDYRYIFANFIWDILTIIGDVFNILGSVAVLTMGDNELQLATIDKNTVFLGIGCLFSWLTVLRFSKSHVKFNLLFKTMYKAFWNVLAYLACVSVLFIGFWMSGYFVIGPYHRKKQQKKGSKNKGTNESDNDALNRKETLKDFMEITLGEQLWVWRCLSFTKCSRCSASVNTVPHKSGEGVHEARM</sequence>
<comment type="caution">
    <text evidence="2">The sequence shown here is derived from an EMBL/GenBank/DDBJ whole genome shotgun (WGS) entry which is preliminary data.</text>
</comment>
<name>A0A9D4S5E6_DREPO</name>
<dbReference type="EMBL" id="JAIWYP010000001">
    <property type="protein sequence ID" value="KAH3893264.1"/>
    <property type="molecule type" value="Genomic_DNA"/>
</dbReference>
<feature type="transmembrane region" description="Helical" evidence="1">
    <location>
        <begin position="323"/>
        <end position="352"/>
    </location>
</feature>
<feature type="transmembrane region" description="Helical" evidence="1">
    <location>
        <begin position="403"/>
        <end position="425"/>
    </location>
</feature>
<reference evidence="2" key="1">
    <citation type="journal article" date="2019" name="bioRxiv">
        <title>The Genome of the Zebra Mussel, Dreissena polymorpha: A Resource for Invasive Species Research.</title>
        <authorList>
            <person name="McCartney M.A."/>
            <person name="Auch B."/>
            <person name="Kono T."/>
            <person name="Mallez S."/>
            <person name="Zhang Y."/>
            <person name="Obille A."/>
            <person name="Becker A."/>
            <person name="Abrahante J.E."/>
            <person name="Garbe J."/>
            <person name="Badalamenti J.P."/>
            <person name="Herman A."/>
            <person name="Mangelson H."/>
            <person name="Liachko I."/>
            <person name="Sullivan S."/>
            <person name="Sone E.D."/>
            <person name="Koren S."/>
            <person name="Silverstein K.A.T."/>
            <person name="Beckman K.B."/>
            <person name="Gohl D.M."/>
        </authorList>
    </citation>
    <scope>NUCLEOTIDE SEQUENCE</scope>
    <source>
        <strain evidence="2">Duluth1</strain>
        <tissue evidence="2">Whole animal</tissue>
    </source>
</reference>
<organism evidence="2 3">
    <name type="scientific">Dreissena polymorpha</name>
    <name type="common">Zebra mussel</name>
    <name type="synonym">Mytilus polymorpha</name>
    <dbReference type="NCBI Taxonomy" id="45954"/>
    <lineage>
        <taxon>Eukaryota</taxon>
        <taxon>Metazoa</taxon>
        <taxon>Spiralia</taxon>
        <taxon>Lophotrochozoa</taxon>
        <taxon>Mollusca</taxon>
        <taxon>Bivalvia</taxon>
        <taxon>Autobranchia</taxon>
        <taxon>Heteroconchia</taxon>
        <taxon>Euheterodonta</taxon>
        <taxon>Imparidentia</taxon>
        <taxon>Neoheterodontei</taxon>
        <taxon>Myida</taxon>
        <taxon>Dreissenoidea</taxon>
        <taxon>Dreissenidae</taxon>
        <taxon>Dreissena</taxon>
    </lineage>
</organism>
<evidence type="ECO:0000313" key="2">
    <source>
        <dbReference type="EMBL" id="KAH3893264.1"/>
    </source>
</evidence>